<protein>
    <submittedName>
        <fullName evidence="2">Spike protein</fullName>
    </submittedName>
</protein>
<proteinExistence type="predicted"/>
<dbReference type="Proteomes" id="UP001056883">
    <property type="component" value="Segment"/>
</dbReference>
<dbReference type="InterPro" id="IPR041599">
    <property type="entry name" value="Gp138_N"/>
</dbReference>
<feature type="domain" description="Phage protein Gp138 N-terminal" evidence="1">
    <location>
        <begin position="38"/>
        <end position="134"/>
    </location>
</feature>
<evidence type="ECO:0000313" key="3">
    <source>
        <dbReference type="Proteomes" id="UP001056883"/>
    </source>
</evidence>
<dbReference type="InterPro" id="IPR037026">
    <property type="entry name" value="Vgr_OB-fold_dom_sf"/>
</dbReference>
<reference evidence="2" key="1">
    <citation type="submission" date="2022-05" db="EMBL/GenBank/DDBJ databases">
        <authorList>
            <person name="Friedrich I."/>
            <person name="Poehlein A."/>
            <person name="Schneider D."/>
            <person name="Hertel R."/>
            <person name="Daniel R."/>
        </authorList>
    </citation>
    <scope>NUCLEOTIDE SEQUENCE</scope>
</reference>
<keyword evidence="3" id="KW-1185">Reference proteome</keyword>
<name>A0A9E7SN53_9CAUD</name>
<evidence type="ECO:0000313" key="2">
    <source>
        <dbReference type="EMBL" id="USN16317.1"/>
    </source>
</evidence>
<dbReference type="EMBL" id="ON529861">
    <property type="protein sequence ID" value="USN16317.1"/>
    <property type="molecule type" value="Genomic_DNA"/>
</dbReference>
<dbReference type="Pfam" id="PF18352">
    <property type="entry name" value="Gp138_N"/>
    <property type="match status" value="1"/>
</dbReference>
<organism evidence="2 3">
    <name type="scientific">Luteibacter phage vB_LflM-Pluto</name>
    <dbReference type="NCBI Taxonomy" id="2948611"/>
    <lineage>
        <taxon>Viruses</taxon>
        <taxon>Duplodnaviria</taxon>
        <taxon>Heunggongvirae</taxon>
        <taxon>Uroviricota</taxon>
        <taxon>Caudoviricetes</taxon>
        <taxon>Lindbergviridae</taxon>
        <taxon>Plutovirus</taxon>
        <taxon>Plutovirus pluto</taxon>
    </lineage>
</organism>
<gene>
    <name evidence="2" type="ORF">PLUTO_00010</name>
</gene>
<evidence type="ECO:0000259" key="1">
    <source>
        <dbReference type="Pfam" id="PF18352"/>
    </source>
</evidence>
<accession>A0A9E7SN53</accession>
<dbReference type="Gene3D" id="2.40.50.230">
    <property type="entry name" value="Gp5 N-terminal domain"/>
    <property type="match status" value="1"/>
</dbReference>
<sequence length="236" mass="25479">MPSSTTPLTSLTPPDKSRLWPALAEMMRQNGLNTDGMLPAQIVEYDRVNNVATVKPLIMWVTVGDAQLPRHPMAKIAVLSLGGGGFHVSFPIKEGDIGWILSSDRDISLFKQSLAEATPNSGRMHRFEDGMFIPDVFRRYVLNEEDEGAMVIQSVDGLTRIAIDESGEVRVTAPGNALFRTPLATFSNDVLVMGHLTVDNGATVNNDVVVDGTSVNAHGHIQTAVAGQRTSDGMIP</sequence>